<reference evidence="1" key="2">
    <citation type="submission" date="2021-03" db="UniProtKB">
        <authorList>
            <consortium name="EnsemblPlants"/>
        </authorList>
    </citation>
    <scope>IDENTIFICATION</scope>
</reference>
<dbReference type="InterPro" id="IPR012340">
    <property type="entry name" value="NA-bd_OB-fold"/>
</dbReference>
<organism evidence="1 2">
    <name type="scientific">Chenopodium quinoa</name>
    <name type="common">Quinoa</name>
    <dbReference type="NCBI Taxonomy" id="63459"/>
    <lineage>
        <taxon>Eukaryota</taxon>
        <taxon>Viridiplantae</taxon>
        <taxon>Streptophyta</taxon>
        <taxon>Embryophyta</taxon>
        <taxon>Tracheophyta</taxon>
        <taxon>Spermatophyta</taxon>
        <taxon>Magnoliopsida</taxon>
        <taxon>eudicotyledons</taxon>
        <taxon>Gunneridae</taxon>
        <taxon>Pentapetalae</taxon>
        <taxon>Caryophyllales</taxon>
        <taxon>Chenopodiaceae</taxon>
        <taxon>Chenopodioideae</taxon>
        <taxon>Atripliceae</taxon>
        <taxon>Chenopodium</taxon>
    </lineage>
</organism>
<dbReference type="Gramene" id="AUR62011767-RA">
    <property type="protein sequence ID" value="AUR62011767-RA:cds"/>
    <property type="gene ID" value="AUR62011767"/>
</dbReference>
<sequence>MRVTLFGDQIKAYDEAIAYNGEYEISNATVKPLEDHYRTIHDQLPFQLNFNHRTVVQPVCPETGYVIPQYRSIASIPKVEVADERYAFALSTTMPTRIIHNPKGDRANVLREWVVAQKQLLQDRQAKAANALMEERHWIQAIIPNATLDDVFVYTGCSGCGKKCSVPEGRQFTCIVCDNKNCVSTPRILEWSLKNIDAEDASKKDLTKLSVARSDDIEFSDLNMNVDFTPNNRHGSALQLEKQAPQTFNYTYTSPVKTPKISPTEWTQLCRTRITGNKQSLVTPAHSEDTQTNLVCVQGLARKKLYFTASPSQENEDHESTNKDLANLATSASNKSVTPEFDANTFVHVNDHMTQASLDSLTQVDLAAIGPFAKCHVLLRQQLEYDMRIRWAKAEPPSKLDPGPLLDHDKWERRLKERFPNHVGLWKPMELLKQILHEDLENLDREDRVGCPYLRGLIHETHSNYAEKPYTGLDEYDNPKQIVLQWDPGRPTHAVVLVGIYEAGADNPYELEPDTYWIYQNSPPKKPPTMNPEKPSLLGDGLNILHQRVVIDELYNSATFPPSVLAPSDEIEKLQRRHNTIHQRRREEKEVYLAHRGPQ</sequence>
<evidence type="ECO:0000313" key="1">
    <source>
        <dbReference type="EnsemblPlants" id="AUR62011767-RA:cds"/>
    </source>
</evidence>
<reference evidence="1" key="1">
    <citation type="journal article" date="2017" name="Nature">
        <title>The genome of Chenopodium quinoa.</title>
        <authorList>
            <person name="Jarvis D.E."/>
            <person name="Ho Y.S."/>
            <person name="Lightfoot D.J."/>
            <person name="Schmoeckel S.M."/>
            <person name="Li B."/>
            <person name="Borm T.J.A."/>
            <person name="Ohyanagi H."/>
            <person name="Mineta K."/>
            <person name="Michell C.T."/>
            <person name="Saber N."/>
            <person name="Kharbatia N.M."/>
            <person name="Rupper R.R."/>
            <person name="Sharp A.R."/>
            <person name="Dally N."/>
            <person name="Boughton B.A."/>
            <person name="Woo Y.H."/>
            <person name="Gao G."/>
            <person name="Schijlen E.G.W.M."/>
            <person name="Guo X."/>
            <person name="Momin A.A."/>
            <person name="Negrao S."/>
            <person name="Al-Babili S."/>
            <person name="Gehring C."/>
            <person name="Roessner U."/>
            <person name="Jung C."/>
            <person name="Murphy K."/>
            <person name="Arold S.T."/>
            <person name="Gojobori T."/>
            <person name="van der Linden C.G."/>
            <person name="van Loo E.N."/>
            <person name="Jellen E.N."/>
            <person name="Maughan P.J."/>
            <person name="Tester M."/>
        </authorList>
    </citation>
    <scope>NUCLEOTIDE SEQUENCE [LARGE SCALE GENOMIC DNA]</scope>
    <source>
        <strain evidence="1">cv. PI 614886</strain>
    </source>
</reference>
<protein>
    <submittedName>
        <fullName evidence="1">Uncharacterized protein</fullName>
    </submittedName>
</protein>
<accession>A0A803LF11</accession>
<dbReference type="AlphaFoldDB" id="A0A803LF11"/>
<name>A0A803LF11_CHEQI</name>
<dbReference type="Gene3D" id="2.40.50.140">
    <property type="entry name" value="Nucleic acid-binding proteins"/>
    <property type="match status" value="2"/>
</dbReference>
<dbReference type="Proteomes" id="UP000596660">
    <property type="component" value="Unplaced"/>
</dbReference>
<evidence type="ECO:0000313" key="2">
    <source>
        <dbReference type="Proteomes" id="UP000596660"/>
    </source>
</evidence>
<proteinExistence type="predicted"/>
<dbReference type="EnsemblPlants" id="AUR62011767-RA">
    <property type="protein sequence ID" value="AUR62011767-RA:cds"/>
    <property type="gene ID" value="AUR62011767"/>
</dbReference>
<keyword evidence="2" id="KW-1185">Reference proteome</keyword>